<sequence length="568" mass="65039">MKIDFRLKQKFKYDENLLLYITMSSSGNEGEKDNVSDSVSGPFPTAGQEYYFKTHLNELWRDDVFTDITLEVEGKQFNCHKIILASNSPYFRSLLTNGMAETTKKTIELKDVSHTAMEHILRFIYHDFKDISDIGNTNLSVKQALEALKAADMFQIENGIKDILADYLILNMTDDKCLEILQTAQCIGQSKLAESANKHALLNFEDVRKTDGLLELEKNSLVSYLGDDGLVVTNEENVFHAVDRWMSKAKEREEHALELFDCVRFCFMKSQVLSDEIYPHALTSQFPCLNNYIIAAFRHQTTPCYQHEEHYYKCKPRNCETIICASTVFSKKSDISPIMIREMLSKVQTFEIIQHSTVYDSLQNKICSVGHNIYIYEGVRELKRYIFNQNHSNFSGQPLKCAIHVDSDMQIGLDSFTFTLCGDYMYLIGGEEENGSVSSRIDMYDWRNDVWQAPQGATTTLIHAVYGHLTVAVKGFLYIIGGVTKNSWSSQFLQVYDTRVCKISMGPHLPPCSLETDDEDIVRSGVRGVYCNEEIYCFWGKTISKYSPEESQWTDLRNNVFPVLASLF</sequence>
<dbReference type="Pfam" id="PF00651">
    <property type="entry name" value="BTB"/>
    <property type="match status" value="1"/>
</dbReference>
<keyword evidence="1" id="KW-0880">Kelch repeat</keyword>
<gene>
    <name evidence="3" type="ORF">OFUS_LOCUS25646</name>
</gene>
<dbReference type="InterPro" id="IPR011705">
    <property type="entry name" value="BACK"/>
</dbReference>
<name>A0A8J1TM33_OWEFU</name>
<protein>
    <submittedName>
        <fullName evidence="3">Uncharacterized protein</fullName>
    </submittedName>
</protein>
<dbReference type="CDD" id="cd18186">
    <property type="entry name" value="BTB_POZ_ZBTB_KLHL-like"/>
    <property type="match status" value="1"/>
</dbReference>
<comment type="caution">
    <text evidence="3">The sequence shown here is derived from an EMBL/GenBank/DDBJ whole genome shotgun (WGS) entry which is preliminary data.</text>
</comment>
<dbReference type="Gene3D" id="2.120.10.80">
    <property type="entry name" value="Kelch-type beta propeller"/>
    <property type="match status" value="1"/>
</dbReference>
<dbReference type="Gene3D" id="1.25.40.420">
    <property type="match status" value="1"/>
</dbReference>
<dbReference type="SMART" id="SM00875">
    <property type="entry name" value="BACK"/>
    <property type="match status" value="1"/>
</dbReference>
<organism evidence="3 4">
    <name type="scientific">Owenia fusiformis</name>
    <name type="common">Polychaete worm</name>
    <dbReference type="NCBI Taxonomy" id="6347"/>
    <lineage>
        <taxon>Eukaryota</taxon>
        <taxon>Metazoa</taxon>
        <taxon>Spiralia</taxon>
        <taxon>Lophotrochozoa</taxon>
        <taxon>Annelida</taxon>
        <taxon>Polychaeta</taxon>
        <taxon>Sedentaria</taxon>
        <taxon>Canalipalpata</taxon>
        <taxon>Sabellida</taxon>
        <taxon>Oweniida</taxon>
        <taxon>Oweniidae</taxon>
        <taxon>Owenia</taxon>
    </lineage>
</organism>
<keyword evidence="4" id="KW-1185">Reference proteome</keyword>
<dbReference type="InterPro" id="IPR017096">
    <property type="entry name" value="BTB-kelch_protein"/>
</dbReference>
<dbReference type="SMART" id="SM00225">
    <property type="entry name" value="BTB"/>
    <property type="match status" value="1"/>
</dbReference>
<dbReference type="EMBL" id="CAIIXF020000012">
    <property type="protein sequence ID" value="CAH1801913.1"/>
    <property type="molecule type" value="Genomic_DNA"/>
</dbReference>
<evidence type="ECO:0000313" key="4">
    <source>
        <dbReference type="Proteomes" id="UP000749559"/>
    </source>
</evidence>
<dbReference type="Proteomes" id="UP000749559">
    <property type="component" value="Unassembled WGS sequence"/>
</dbReference>
<proteinExistence type="predicted"/>
<evidence type="ECO:0000256" key="2">
    <source>
        <dbReference type="ARBA" id="ARBA00022737"/>
    </source>
</evidence>
<dbReference type="PIRSF" id="PIRSF037037">
    <property type="entry name" value="Kelch-like_protein_gigaxonin"/>
    <property type="match status" value="1"/>
</dbReference>
<dbReference type="SUPFAM" id="SSF117281">
    <property type="entry name" value="Kelch motif"/>
    <property type="match status" value="1"/>
</dbReference>
<evidence type="ECO:0000256" key="1">
    <source>
        <dbReference type="ARBA" id="ARBA00022441"/>
    </source>
</evidence>
<keyword evidence="2" id="KW-0677">Repeat</keyword>
<dbReference type="OrthoDB" id="19132at2759"/>
<dbReference type="InterPro" id="IPR000210">
    <property type="entry name" value="BTB/POZ_dom"/>
</dbReference>
<dbReference type="AlphaFoldDB" id="A0A8J1TM33"/>
<evidence type="ECO:0000313" key="3">
    <source>
        <dbReference type="EMBL" id="CAH1801913.1"/>
    </source>
</evidence>
<accession>A0A8J1TM33</accession>
<dbReference type="InterPro" id="IPR015915">
    <property type="entry name" value="Kelch-typ_b-propeller"/>
</dbReference>
<dbReference type="PROSITE" id="PS50097">
    <property type="entry name" value="BTB"/>
    <property type="match status" value="1"/>
</dbReference>
<dbReference type="PANTHER" id="PTHR45632">
    <property type="entry name" value="LD33804P"/>
    <property type="match status" value="1"/>
</dbReference>
<dbReference type="PANTHER" id="PTHR45632:SF5">
    <property type="entry name" value="KELCH-LIKE PROTEIN 22"/>
    <property type="match status" value="1"/>
</dbReference>
<dbReference type="Pfam" id="PF07707">
    <property type="entry name" value="BACK"/>
    <property type="match status" value="1"/>
</dbReference>
<dbReference type="SUPFAM" id="SSF54695">
    <property type="entry name" value="POZ domain"/>
    <property type="match status" value="1"/>
</dbReference>
<dbReference type="Gene3D" id="3.30.710.10">
    <property type="entry name" value="Potassium Channel Kv1.1, Chain A"/>
    <property type="match status" value="1"/>
</dbReference>
<reference evidence="3" key="1">
    <citation type="submission" date="2022-03" db="EMBL/GenBank/DDBJ databases">
        <authorList>
            <person name="Martin C."/>
        </authorList>
    </citation>
    <scope>NUCLEOTIDE SEQUENCE</scope>
</reference>
<dbReference type="InterPro" id="IPR011333">
    <property type="entry name" value="SKP1/BTB/POZ_sf"/>
</dbReference>